<keyword evidence="1" id="KW-0547">Nucleotide-binding</keyword>
<dbReference type="InterPro" id="IPR050474">
    <property type="entry name" value="Hel308_SKI2-like"/>
</dbReference>
<feature type="domain" description="Helicase ATP-binding" evidence="6">
    <location>
        <begin position="1"/>
        <end position="148"/>
    </location>
</feature>
<organism evidence="8 9">
    <name type="scientific">Fulvivirga kasyanovii</name>
    <dbReference type="NCBI Taxonomy" id="396812"/>
    <lineage>
        <taxon>Bacteria</taxon>
        <taxon>Pseudomonadati</taxon>
        <taxon>Bacteroidota</taxon>
        <taxon>Cytophagia</taxon>
        <taxon>Cytophagales</taxon>
        <taxon>Fulvivirgaceae</taxon>
        <taxon>Fulvivirga</taxon>
    </lineage>
</organism>
<feature type="coiled-coil region" evidence="5">
    <location>
        <begin position="564"/>
        <end position="591"/>
    </location>
</feature>
<dbReference type="InterPro" id="IPR014001">
    <property type="entry name" value="Helicase_ATP-bd"/>
</dbReference>
<keyword evidence="2" id="KW-0378">Hydrolase</keyword>
<dbReference type="InterPro" id="IPR027417">
    <property type="entry name" value="P-loop_NTPase"/>
</dbReference>
<dbReference type="Pfam" id="PF00271">
    <property type="entry name" value="Helicase_C"/>
    <property type="match status" value="1"/>
</dbReference>
<dbReference type="Gene3D" id="3.40.50.300">
    <property type="entry name" value="P-loop containing nucleotide triphosphate hydrolases"/>
    <property type="match status" value="2"/>
</dbReference>
<dbReference type="Proteomes" id="UP000798808">
    <property type="component" value="Unassembled WGS sequence"/>
</dbReference>
<dbReference type="InterPro" id="IPR001650">
    <property type="entry name" value="Helicase_C-like"/>
</dbReference>
<evidence type="ECO:0000259" key="6">
    <source>
        <dbReference type="PROSITE" id="PS51192"/>
    </source>
</evidence>
<evidence type="ECO:0000256" key="2">
    <source>
        <dbReference type="ARBA" id="ARBA00022801"/>
    </source>
</evidence>
<accession>A0ABW9RP85</accession>
<evidence type="ECO:0000256" key="3">
    <source>
        <dbReference type="ARBA" id="ARBA00022806"/>
    </source>
</evidence>
<dbReference type="PROSITE" id="PS51192">
    <property type="entry name" value="HELICASE_ATP_BIND_1"/>
    <property type="match status" value="1"/>
</dbReference>
<dbReference type="PANTHER" id="PTHR47961">
    <property type="entry name" value="DNA POLYMERASE THETA, PUTATIVE (AFU_ORTHOLOGUE AFUA_1G05260)-RELATED"/>
    <property type="match status" value="1"/>
</dbReference>
<evidence type="ECO:0000256" key="1">
    <source>
        <dbReference type="ARBA" id="ARBA00022741"/>
    </source>
</evidence>
<evidence type="ECO:0000313" key="9">
    <source>
        <dbReference type="Proteomes" id="UP000798808"/>
    </source>
</evidence>
<comment type="caution">
    <text evidence="8">The sequence shown here is derived from an EMBL/GenBank/DDBJ whole genome shotgun (WGS) entry which is preliminary data.</text>
</comment>
<dbReference type="SMART" id="SM00490">
    <property type="entry name" value="HELICc"/>
    <property type="match status" value="1"/>
</dbReference>
<name>A0ABW9RP85_9BACT</name>
<dbReference type="RefSeq" id="WP_155172636.1">
    <property type="nucleotide sequence ID" value="NZ_SMLW01000553.1"/>
</dbReference>
<evidence type="ECO:0000313" key="8">
    <source>
        <dbReference type="EMBL" id="MTI25957.1"/>
    </source>
</evidence>
<feature type="non-terminal residue" evidence="8">
    <location>
        <position position="1"/>
    </location>
</feature>
<keyword evidence="3 8" id="KW-0347">Helicase</keyword>
<dbReference type="GO" id="GO:0004386">
    <property type="term" value="F:helicase activity"/>
    <property type="evidence" value="ECO:0007669"/>
    <property type="project" value="UniProtKB-KW"/>
</dbReference>
<dbReference type="PANTHER" id="PTHR47961:SF6">
    <property type="entry name" value="DNA-DIRECTED DNA POLYMERASE"/>
    <property type="match status" value="1"/>
</dbReference>
<dbReference type="PROSITE" id="PS51194">
    <property type="entry name" value="HELICASE_CTER"/>
    <property type="match status" value="1"/>
</dbReference>
<evidence type="ECO:0000259" key="7">
    <source>
        <dbReference type="PROSITE" id="PS51194"/>
    </source>
</evidence>
<evidence type="ECO:0000256" key="4">
    <source>
        <dbReference type="ARBA" id="ARBA00022840"/>
    </source>
</evidence>
<reference evidence="8 9" key="1">
    <citation type="submission" date="2019-02" db="EMBL/GenBank/DDBJ databases">
        <authorList>
            <person name="Goldberg S.R."/>
            <person name="Haltli B.A."/>
            <person name="Correa H."/>
            <person name="Russell K.G."/>
        </authorList>
    </citation>
    <scope>NUCLEOTIDE SEQUENCE [LARGE SCALE GENOMIC DNA]</scope>
    <source>
        <strain evidence="8 9">JCM 16186</strain>
    </source>
</reference>
<dbReference type="EMBL" id="SMLW01000553">
    <property type="protein sequence ID" value="MTI25957.1"/>
    <property type="molecule type" value="Genomic_DNA"/>
</dbReference>
<keyword evidence="9" id="KW-1185">Reference proteome</keyword>
<dbReference type="InterPro" id="IPR011545">
    <property type="entry name" value="DEAD/DEAH_box_helicase_dom"/>
</dbReference>
<keyword evidence="4" id="KW-0067">ATP-binding</keyword>
<evidence type="ECO:0000256" key="5">
    <source>
        <dbReference type="SAM" id="Coils"/>
    </source>
</evidence>
<gene>
    <name evidence="8" type="ORF">E1163_13455</name>
</gene>
<dbReference type="Pfam" id="PF00270">
    <property type="entry name" value="DEAD"/>
    <property type="match status" value="1"/>
</dbReference>
<feature type="domain" description="Helicase C-terminal" evidence="7">
    <location>
        <begin position="212"/>
        <end position="406"/>
    </location>
</feature>
<protein>
    <submittedName>
        <fullName evidence="8">DEAD/DEAH box helicase</fullName>
    </submittedName>
</protein>
<sequence length="814" mass="93586">ILNCISNNPNAKVLFVAPYRSLAYEIENSLDEIFNNLDISISHLYGGSLFSKLDEKIIDESSVIVATPEKAKALLRSNSEILASLKLVIVDEGHLFGADKRLIVNEMFYEELKYHVKGNDGKFLLLSAVLPNAEELSDWLTNSPDNVYKENWRPSDERIGIMEWNGNSVDLNWRSTDTERNSFNPNFIIQEELPWKPRQRKPRYFPENKNQAVAATAYKLRNFGPVLIFAGIKKSVFALAREYEKCINPGDLDFEIKNQSNWRAFELACTESYGADSEWLKFAKMGVFCHNADLLADVRLPLERLMRSEKPKVIIATSTLGQGVNLGVSTVIFSTLTQGFNPTTQKSIPITKRDFWNIAGRAGRAFVDHEGKVLVIQDIVNKDSRRRQWDRNNILEYLDKDNIDKAKSGCLQLIRVLKNLALQNGVSFENLIELLAENRFSEIHEKSEEIDALLDWIDDGLLALHNSNNIDGNDVSWVEEYFVKSLAYIQANNYEDITGDEVIEFVKARIKGITRKVGEEKNDWEKVVTSGIPINSDLQIEEKLDDIIAFIQSYIIDAKTLENRILLLENIENIINEINALKEEYLQSADKKDIREMWLSGIPMSEITHLENAIDIITKHYSFNLPWVLNGISKKLIKRNLIEESEVIEELAILVELGLPVITSVKIYQAGIRSRSSALEISSLFDDELWEKSIKTYKTDLIRHSAFYKEQVSEIAASWIDLLVRFSKREFQKIKKVPNFTFGNVHQNTKRLIARLINEEQYLFSPDFNVIEKINEDSNIDFSEVNKLNGIYFDYVEEEEVWKMNCKNPYVKFN</sequence>
<keyword evidence="5" id="KW-0175">Coiled coil</keyword>
<dbReference type="SUPFAM" id="SSF52540">
    <property type="entry name" value="P-loop containing nucleoside triphosphate hydrolases"/>
    <property type="match status" value="1"/>
</dbReference>
<proteinExistence type="predicted"/>